<keyword evidence="1" id="KW-0378">Hydrolase</keyword>
<dbReference type="Gene3D" id="3.40.50.1240">
    <property type="entry name" value="Phosphoglycerate mutase-like"/>
    <property type="match status" value="1"/>
</dbReference>
<dbReference type="RefSeq" id="WP_189115570.1">
    <property type="nucleotide sequence ID" value="NZ_BMQC01000017.1"/>
</dbReference>
<evidence type="ECO:0000313" key="3">
    <source>
        <dbReference type="Proteomes" id="UP000662200"/>
    </source>
</evidence>
<dbReference type="InterPro" id="IPR029033">
    <property type="entry name" value="His_PPase_superfam"/>
</dbReference>
<name>A0A8J3BQD5_9ACTN</name>
<dbReference type="InterPro" id="IPR051021">
    <property type="entry name" value="Mito_Ser/Thr_phosphatase"/>
</dbReference>
<dbReference type="CDD" id="cd07067">
    <property type="entry name" value="HP_PGM_like"/>
    <property type="match status" value="1"/>
</dbReference>
<gene>
    <name evidence="2" type="ORF">GCM10010124_36390</name>
</gene>
<dbReference type="EMBL" id="BMQC01000017">
    <property type="protein sequence ID" value="GGK40363.1"/>
    <property type="molecule type" value="Genomic_DNA"/>
</dbReference>
<comment type="caution">
    <text evidence="2">The sequence shown here is derived from an EMBL/GenBank/DDBJ whole genome shotgun (WGS) entry which is preliminary data.</text>
</comment>
<dbReference type="SMART" id="SM00855">
    <property type="entry name" value="PGAM"/>
    <property type="match status" value="1"/>
</dbReference>
<dbReference type="PANTHER" id="PTHR20935:SF0">
    <property type="entry name" value="SERINE_THREONINE-PROTEIN PHOSPHATASE PGAM5, MITOCHONDRIAL"/>
    <property type="match status" value="1"/>
</dbReference>
<dbReference type="Pfam" id="PF00300">
    <property type="entry name" value="His_Phos_1"/>
    <property type="match status" value="1"/>
</dbReference>
<keyword evidence="3" id="KW-1185">Reference proteome</keyword>
<evidence type="ECO:0000256" key="1">
    <source>
        <dbReference type="ARBA" id="ARBA00022801"/>
    </source>
</evidence>
<dbReference type="AlphaFoldDB" id="A0A8J3BQD5"/>
<sequence length="195" mass="21091">MARTVLYLVRHGEPAPSGADPGLSARGQRQARQLGRRLRGVPFAAVHHGPSARTRETADALLREAPELAAHACPLAADRTPWPFPAEAADLTPAHRRFLAGVPERERDEGAAGLRAAVDRLGRVDAADRYELVVTHNFVIGWFVRHVLDAPDWRWFGLDQAHAALTVVAWRDAAPPTLVAFNDTGHLGDGGGPGY</sequence>
<accession>A0A8J3BQD5</accession>
<reference evidence="2" key="1">
    <citation type="journal article" date="2014" name="Int. J. Syst. Evol. Microbiol.">
        <title>Complete genome sequence of Corynebacterium casei LMG S-19264T (=DSM 44701T), isolated from a smear-ripened cheese.</title>
        <authorList>
            <consortium name="US DOE Joint Genome Institute (JGI-PGF)"/>
            <person name="Walter F."/>
            <person name="Albersmeier A."/>
            <person name="Kalinowski J."/>
            <person name="Ruckert C."/>
        </authorList>
    </citation>
    <scope>NUCLEOTIDE SEQUENCE</scope>
    <source>
        <strain evidence="2">JCM 3091</strain>
    </source>
</reference>
<dbReference type="PANTHER" id="PTHR20935">
    <property type="entry name" value="PHOSPHOGLYCERATE MUTASE-RELATED"/>
    <property type="match status" value="1"/>
</dbReference>
<dbReference type="SUPFAM" id="SSF53254">
    <property type="entry name" value="Phosphoglycerate mutase-like"/>
    <property type="match status" value="1"/>
</dbReference>
<protein>
    <submittedName>
        <fullName evidence="2">Phosphoglycerate mutase</fullName>
    </submittedName>
</protein>
<dbReference type="InterPro" id="IPR013078">
    <property type="entry name" value="His_Pase_superF_clade-1"/>
</dbReference>
<organism evidence="2 3">
    <name type="scientific">Pilimelia terevasa</name>
    <dbReference type="NCBI Taxonomy" id="53372"/>
    <lineage>
        <taxon>Bacteria</taxon>
        <taxon>Bacillati</taxon>
        <taxon>Actinomycetota</taxon>
        <taxon>Actinomycetes</taxon>
        <taxon>Micromonosporales</taxon>
        <taxon>Micromonosporaceae</taxon>
        <taxon>Pilimelia</taxon>
    </lineage>
</organism>
<reference evidence="2" key="2">
    <citation type="submission" date="2020-09" db="EMBL/GenBank/DDBJ databases">
        <authorList>
            <person name="Sun Q."/>
            <person name="Ohkuma M."/>
        </authorList>
    </citation>
    <scope>NUCLEOTIDE SEQUENCE</scope>
    <source>
        <strain evidence="2">JCM 3091</strain>
    </source>
</reference>
<dbReference type="GO" id="GO:0016787">
    <property type="term" value="F:hydrolase activity"/>
    <property type="evidence" value="ECO:0007669"/>
    <property type="project" value="UniProtKB-KW"/>
</dbReference>
<dbReference type="Proteomes" id="UP000662200">
    <property type="component" value="Unassembled WGS sequence"/>
</dbReference>
<proteinExistence type="predicted"/>
<evidence type="ECO:0000313" key="2">
    <source>
        <dbReference type="EMBL" id="GGK40363.1"/>
    </source>
</evidence>